<dbReference type="Pfam" id="PF07980">
    <property type="entry name" value="SusD_RagB"/>
    <property type="match status" value="1"/>
</dbReference>
<evidence type="ECO:0000256" key="1">
    <source>
        <dbReference type="ARBA" id="ARBA00004442"/>
    </source>
</evidence>
<evidence type="ECO:0000259" key="6">
    <source>
        <dbReference type="Pfam" id="PF07980"/>
    </source>
</evidence>
<dbReference type="Gene3D" id="1.25.40.390">
    <property type="match status" value="1"/>
</dbReference>
<feature type="domain" description="RagB/SusD" evidence="6">
    <location>
        <begin position="288"/>
        <end position="611"/>
    </location>
</feature>
<comment type="subcellular location">
    <subcellularLocation>
        <location evidence="1">Cell outer membrane</location>
    </subcellularLocation>
</comment>
<dbReference type="STRING" id="563176.SAMN04488090_2447"/>
<dbReference type="InterPro" id="IPR011990">
    <property type="entry name" value="TPR-like_helical_dom_sf"/>
</dbReference>
<feature type="domain" description="SusD-like N-terminal" evidence="7">
    <location>
        <begin position="21"/>
        <end position="214"/>
    </location>
</feature>
<comment type="similarity">
    <text evidence="2">Belongs to the SusD family.</text>
</comment>
<evidence type="ECO:0000313" key="8">
    <source>
        <dbReference type="EMBL" id="SDM05466.1"/>
    </source>
</evidence>
<proteinExistence type="inferred from homology"/>
<dbReference type="Pfam" id="PF14322">
    <property type="entry name" value="SusD-like_3"/>
    <property type="match status" value="1"/>
</dbReference>
<gene>
    <name evidence="8" type="ORF">SAMN04488090_2447</name>
</gene>
<dbReference type="SUPFAM" id="SSF48452">
    <property type="entry name" value="TPR-like"/>
    <property type="match status" value="1"/>
</dbReference>
<reference evidence="8 9" key="1">
    <citation type="submission" date="2016-10" db="EMBL/GenBank/DDBJ databases">
        <authorList>
            <person name="de Groot N.N."/>
        </authorList>
    </citation>
    <scope>NUCLEOTIDE SEQUENCE [LARGE SCALE GENOMIC DNA]</scope>
    <source>
        <strain evidence="8 9">DSM 21668</strain>
    </source>
</reference>
<evidence type="ECO:0000313" key="9">
    <source>
        <dbReference type="Proteomes" id="UP000198901"/>
    </source>
</evidence>
<dbReference type="PROSITE" id="PS51257">
    <property type="entry name" value="PROKAR_LIPOPROTEIN"/>
    <property type="match status" value="1"/>
</dbReference>
<keyword evidence="9" id="KW-1185">Reference proteome</keyword>
<keyword evidence="5" id="KW-0998">Cell outer membrane</keyword>
<dbReference type="EMBL" id="FNGS01000004">
    <property type="protein sequence ID" value="SDM05466.1"/>
    <property type="molecule type" value="Genomic_DNA"/>
</dbReference>
<keyword evidence="3" id="KW-0732">Signal</keyword>
<dbReference type="OrthoDB" id="5694214at2"/>
<evidence type="ECO:0000256" key="2">
    <source>
        <dbReference type="ARBA" id="ARBA00006275"/>
    </source>
</evidence>
<evidence type="ECO:0000256" key="4">
    <source>
        <dbReference type="ARBA" id="ARBA00023136"/>
    </source>
</evidence>
<organism evidence="8 9">
    <name type="scientific">Siphonobacter aquaeclarae</name>
    <dbReference type="NCBI Taxonomy" id="563176"/>
    <lineage>
        <taxon>Bacteria</taxon>
        <taxon>Pseudomonadati</taxon>
        <taxon>Bacteroidota</taxon>
        <taxon>Cytophagia</taxon>
        <taxon>Cytophagales</taxon>
        <taxon>Cytophagaceae</taxon>
        <taxon>Siphonobacter</taxon>
    </lineage>
</organism>
<dbReference type="InterPro" id="IPR033985">
    <property type="entry name" value="SusD-like_N"/>
</dbReference>
<dbReference type="RefSeq" id="WP_093202282.1">
    <property type="nucleotide sequence ID" value="NZ_FNGS01000004.1"/>
</dbReference>
<sequence length="612" mass="69193">MKKNILLLAAVTALATGCKKDWLDRQPPNIITEEQVWNDAKMITSLLANYYNRLPAHSQLDNGWAEFAAYDEAMWSGNDDARNNIINYPFDRWRLWDYGLVRDVNLALEGIEKYGKSLSEAQKAQFSAELRFLRAYQYFELVKRMGGVPLVTKQLIYDFSGDPAPLQQPRNKEEEVYDFIAAELDAVKDKLGNAGSNTRANKFTALALKSRAMLYAGSIAKYNNLMGAPIATSGGEVGIPANRAKEYYTKAFDAAKEIIQTGGYSLYQSNPNLGENFFEAVTRKMNNKEVILAMDFLTAKDKRHGFTYDNIARNVREDNLGSSAITPNLNLVEDYEYLDGSSGELRNRTADGSDYIYYDNLNGIFANKDARLYGTIIYPGTTFRGLEVQIQAGVKVWNGTAYQTVESNTLGALHTDGKLLTGSSGPQRSQTEVSNTGFYLRKYIDPAPMASTRGIRSDMWWVRFRLGEIYLNAAEAAFELGQTADALAYVNRLRERAGFPASSLKTLTIDRLRNERRVELAFEDHRVWDLKRWRIAHEVWNGSPGNADAVAYALYPYRVVRPGDPRDGKYVFDKLVAPRFRAPRLFQMGNYYSSIDQNVINNNPKIVRNPFH</sequence>
<evidence type="ECO:0000259" key="7">
    <source>
        <dbReference type="Pfam" id="PF14322"/>
    </source>
</evidence>
<evidence type="ECO:0000256" key="3">
    <source>
        <dbReference type="ARBA" id="ARBA00022729"/>
    </source>
</evidence>
<dbReference type="GO" id="GO:0009279">
    <property type="term" value="C:cell outer membrane"/>
    <property type="evidence" value="ECO:0007669"/>
    <property type="project" value="UniProtKB-SubCell"/>
</dbReference>
<name>A0A1G9Q383_9BACT</name>
<protein>
    <submittedName>
        <fullName evidence="8">Starch-binding associating with outer membrane</fullName>
    </submittedName>
</protein>
<evidence type="ECO:0000256" key="5">
    <source>
        <dbReference type="ARBA" id="ARBA00023237"/>
    </source>
</evidence>
<dbReference type="AlphaFoldDB" id="A0A1G9Q383"/>
<dbReference type="InterPro" id="IPR012944">
    <property type="entry name" value="SusD_RagB_dom"/>
</dbReference>
<keyword evidence="4" id="KW-0472">Membrane</keyword>
<accession>A0A1G9Q383</accession>
<dbReference type="Proteomes" id="UP000198901">
    <property type="component" value="Unassembled WGS sequence"/>
</dbReference>